<protein>
    <submittedName>
        <fullName evidence="2">Uncharacterized protein</fullName>
    </submittedName>
</protein>
<evidence type="ECO:0000313" key="3">
    <source>
        <dbReference type="Proteomes" id="UP001337655"/>
    </source>
</evidence>
<feature type="region of interest" description="Disordered" evidence="1">
    <location>
        <begin position="257"/>
        <end position="277"/>
    </location>
</feature>
<sequence>MSTSSRTSETVKATDGAERGSEYLQGDFWAAFRLEEPDNADDNDGARQRDPETTLQETFVPEMQQISATSPLVFPILGLESHSTTPRTAFHQSSELETDDYFQMALREMERLTASDAEQSVMGIQNTASALPRKHTRSHQDTYRPPSRYSQMGLFRPAPSVLGPKPRPVLPSLSSAPAVPSWRRRAATALQPSHRGTLTVTNNLGQQGTDIQQPLTSGLLDDLVDSAWSEPSTPITPIDTDIADEANIVDFESSFTPDRSRRGNFSGHRDSRRLEASHDDAAKCIPVTTVQPKANELRSCLKKPKPGGAASARDQLYDSWI</sequence>
<dbReference type="AlphaFoldDB" id="A0AAV9PBK0"/>
<gene>
    <name evidence="2" type="ORF">LTR77_005208</name>
</gene>
<dbReference type="Proteomes" id="UP001337655">
    <property type="component" value="Unassembled WGS sequence"/>
</dbReference>
<reference evidence="2 3" key="1">
    <citation type="submission" date="2023-08" db="EMBL/GenBank/DDBJ databases">
        <title>Black Yeasts Isolated from many extreme environments.</title>
        <authorList>
            <person name="Coleine C."/>
            <person name="Stajich J.E."/>
            <person name="Selbmann L."/>
        </authorList>
    </citation>
    <scope>NUCLEOTIDE SEQUENCE [LARGE SCALE GENOMIC DNA]</scope>
    <source>
        <strain evidence="2 3">CCFEE 5935</strain>
    </source>
</reference>
<feature type="compositionally biased region" description="Basic and acidic residues" evidence="1">
    <location>
        <begin position="267"/>
        <end position="277"/>
    </location>
</feature>
<keyword evidence="3" id="KW-1185">Reference proteome</keyword>
<dbReference type="RefSeq" id="XP_064659817.1">
    <property type="nucleotide sequence ID" value="XM_064802456.1"/>
</dbReference>
<evidence type="ECO:0000256" key="1">
    <source>
        <dbReference type="SAM" id="MobiDB-lite"/>
    </source>
</evidence>
<accession>A0AAV9PBK0</accession>
<proteinExistence type="predicted"/>
<dbReference type="GeneID" id="89926552"/>
<feature type="region of interest" description="Disordered" evidence="1">
    <location>
        <begin position="301"/>
        <end position="321"/>
    </location>
</feature>
<dbReference type="EMBL" id="JAVRRT010000007">
    <property type="protein sequence ID" value="KAK5170619.1"/>
    <property type="molecule type" value="Genomic_DNA"/>
</dbReference>
<organism evidence="2 3">
    <name type="scientific">Saxophila tyrrhenica</name>
    <dbReference type="NCBI Taxonomy" id="1690608"/>
    <lineage>
        <taxon>Eukaryota</taxon>
        <taxon>Fungi</taxon>
        <taxon>Dikarya</taxon>
        <taxon>Ascomycota</taxon>
        <taxon>Pezizomycotina</taxon>
        <taxon>Dothideomycetes</taxon>
        <taxon>Dothideomycetidae</taxon>
        <taxon>Mycosphaerellales</taxon>
        <taxon>Extremaceae</taxon>
        <taxon>Saxophila</taxon>
    </lineage>
</organism>
<evidence type="ECO:0000313" key="2">
    <source>
        <dbReference type="EMBL" id="KAK5170619.1"/>
    </source>
</evidence>
<comment type="caution">
    <text evidence="2">The sequence shown here is derived from an EMBL/GenBank/DDBJ whole genome shotgun (WGS) entry which is preliminary data.</text>
</comment>
<feature type="region of interest" description="Disordered" evidence="1">
    <location>
        <begin position="127"/>
        <end position="153"/>
    </location>
</feature>
<name>A0AAV9PBK0_9PEZI</name>